<feature type="compositionally biased region" description="Polar residues" evidence="5">
    <location>
        <begin position="71"/>
        <end position="85"/>
    </location>
</feature>
<sequence>MREDLEISETDKKGDMEFTEDKLNDDICPDDAPEVKRLNADVFGGVEVGKEGTWSSSKDIVARDNERRKTCNTQAKKSRRGNCSGSKNALPQFQYLSCVYMSRLNLTGGIQAVYVKTIQGHLIKIEPTLSVPRTLKRFCSMMSEFLHQIAVLFLSILGLCFLLLIFVVPFYECLIAQLFQNLRIKASGLSSTSPKAVNLWEYFDTIGSAHPLVFVIGAMAHGKIDSDYTDDFIADLFSIVFLSGMPVLDGPSSCNTLDRIPAAV</sequence>
<keyword evidence="7" id="KW-0808">Transferase</keyword>
<evidence type="ECO:0000256" key="6">
    <source>
        <dbReference type="SAM" id="Phobius"/>
    </source>
</evidence>
<dbReference type="InterPro" id="IPR005304">
    <property type="entry name" value="Rbsml_bgen_MeTrfase_EMG1/NEP1"/>
</dbReference>
<gene>
    <name evidence="7" type="ORF">Sradi_4552400</name>
</gene>
<dbReference type="Gene3D" id="3.40.1280.10">
    <property type="match status" value="1"/>
</dbReference>
<feature type="transmembrane region" description="Helical" evidence="6">
    <location>
        <begin position="145"/>
        <end position="171"/>
    </location>
</feature>
<evidence type="ECO:0000256" key="4">
    <source>
        <dbReference type="ARBA" id="ARBA00022884"/>
    </source>
</evidence>
<organism evidence="7">
    <name type="scientific">Sesamum radiatum</name>
    <name type="common">Black benniseed</name>
    <dbReference type="NCBI Taxonomy" id="300843"/>
    <lineage>
        <taxon>Eukaryota</taxon>
        <taxon>Viridiplantae</taxon>
        <taxon>Streptophyta</taxon>
        <taxon>Embryophyta</taxon>
        <taxon>Tracheophyta</taxon>
        <taxon>Spermatophyta</taxon>
        <taxon>Magnoliopsida</taxon>
        <taxon>eudicotyledons</taxon>
        <taxon>Gunneridae</taxon>
        <taxon>Pentapetalae</taxon>
        <taxon>asterids</taxon>
        <taxon>lamiids</taxon>
        <taxon>Lamiales</taxon>
        <taxon>Pedaliaceae</taxon>
        <taxon>Sesamum</taxon>
    </lineage>
</organism>
<dbReference type="GO" id="GO:0019843">
    <property type="term" value="F:rRNA binding"/>
    <property type="evidence" value="ECO:0007669"/>
    <property type="project" value="UniProtKB-KW"/>
</dbReference>
<evidence type="ECO:0000256" key="2">
    <source>
        <dbReference type="ARBA" id="ARBA00022517"/>
    </source>
</evidence>
<dbReference type="AlphaFoldDB" id="A0AAW2ND95"/>
<keyword evidence="6" id="KW-0472">Membrane</keyword>
<reference evidence="7" key="1">
    <citation type="submission" date="2020-06" db="EMBL/GenBank/DDBJ databases">
        <authorList>
            <person name="Li T."/>
            <person name="Hu X."/>
            <person name="Zhang T."/>
            <person name="Song X."/>
            <person name="Zhang H."/>
            <person name="Dai N."/>
            <person name="Sheng W."/>
            <person name="Hou X."/>
            <person name="Wei L."/>
        </authorList>
    </citation>
    <scope>NUCLEOTIDE SEQUENCE</scope>
    <source>
        <strain evidence="7">G02</strain>
        <tissue evidence="7">Leaf</tissue>
    </source>
</reference>
<evidence type="ECO:0000313" key="7">
    <source>
        <dbReference type="EMBL" id="KAL0340356.1"/>
    </source>
</evidence>
<name>A0AAW2ND95_SESRA</name>
<dbReference type="GO" id="GO:0070037">
    <property type="term" value="F:rRNA (pseudouridine) methyltransferase activity"/>
    <property type="evidence" value="ECO:0007669"/>
    <property type="project" value="InterPro"/>
</dbReference>
<dbReference type="PANTHER" id="PTHR12636">
    <property type="entry name" value="NEP1/MRA1"/>
    <property type="match status" value="1"/>
</dbReference>
<dbReference type="GO" id="GO:0070475">
    <property type="term" value="P:rRNA base methylation"/>
    <property type="evidence" value="ECO:0007669"/>
    <property type="project" value="InterPro"/>
</dbReference>
<keyword evidence="3" id="KW-0699">rRNA-binding</keyword>
<evidence type="ECO:0000256" key="3">
    <source>
        <dbReference type="ARBA" id="ARBA00022730"/>
    </source>
</evidence>
<dbReference type="SUPFAM" id="SSF75217">
    <property type="entry name" value="alpha/beta knot"/>
    <property type="match status" value="1"/>
</dbReference>
<keyword evidence="6" id="KW-0812">Transmembrane</keyword>
<keyword evidence="2" id="KW-0690">Ribosome biogenesis</keyword>
<dbReference type="EMBL" id="JACGWJ010000020">
    <property type="protein sequence ID" value="KAL0340356.1"/>
    <property type="molecule type" value="Genomic_DNA"/>
</dbReference>
<accession>A0AAW2ND95</accession>
<comment type="caution">
    <text evidence="7">The sequence shown here is derived from an EMBL/GenBank/DDBJ whole genome shotgun (WGS) entry which is preliminary data.</text>
</comment>
<comment type="similarity">
    <text evidence="1">Belongs to the class IV-like SAM-binding methyltransferase superfamily. RNA methyltransferase NEP1 family.</text>
</comment>
<dbReference type="GO" id="GO:0032040">
    <property type="term" value="C:small-subunit processome"/>
    <property type="evidence" value="ECO:0007669"/>
    <property type="project" value="TreeGrafter"/>
</dbReference>
<feature type="region of interest" description="Disordered" evidence="5">
    <location>
        <begin position="65"/>
        <end position="85"/>
    </location>
</feature>
<dbReference type="Pfam" id="PF03587">
    <property type="entry name" value="EMG1"/>
    <property type="match status" value="1"/>
</dbReference>
<protein>
    <submittedName>
        <fullName evidence="7">Ribosomal RNA small subunit methyltransferase NEP1</fullName>
    </submittedName>
</protein>
<dbReference type="PANTHER" id="PTHR12636:SF12">
    <property type="entry name" value="RIBOSOMAL RNA SMALL SUBUNIT METHYLTRANSFERASE NEP1-LIKE"/>
    <property type="match status" value="1"/>
</dbReference>
<evidence type="ECO:0000256" key="5">
    <source>
        <dbReference type="SAM" id="MobiDB-lite"/>
    </source>
</evidence>
<feature type="region of interest" description="Disordered" evidence="5">
    <location>
        <begin position="1"/>
        <end position="25"/>
    </location>
</feature>
<keyword evidence="4" id="KW-0694">RNA-binding</keyword>
<keyword evidence="6" id="KW-1133">Transmembrane helix</keyword>
<reference evidence="7" key="2">
    <citation type="journal article" date="2024" name="Plant">
        <title>Genomic evolution and insights into agronomic trait innovations of Sesamum species.</title>
        <authorList>
            <person name="Miao H."/>
            <person name="Wang L."/>
            <person name="Qu L."/>
            <person name="Liu H."/>
            <person name="Sun Y."/>
            <person name="Le M."/>
            <person name="Wang Q."/>
            <person name="Wei S."/>
            <person name="Zheng Y."/>
            <person name="Lin W."/>
            <person name="Duan Y."/>
            <person name="Cao H."/>
            <person name="Xiong S."/>
            <person name="Wang X."/>
            <person name="Wei L."/>
            <person name="Li C."/>
            <person name="Ma Q."/>
            <person name="Ju M."/>
            <person name="Zhao R."/>
            <person name="Li G."/>
            <person name="Mu C."/>
            <person name="Tian Q."/>
            <person name="Mei H."/>
            <person name="Zhang T."/>
            <person name="Gao T."/>
            <person name="Zhang H."/>
        </authorList>
    </citation>
    <scope>NUCLEOTIDE SEQUENCE</scope>
    <source>
        <strain evidence="7">G02</strain>
    </source>
</reference>
<evidence type="ECO:0000256" key="1">
    <source>
        <dbReference type="ARBA" id="ARBA00008115"/>
    </source>
</evidence>
<keyword evidence="7" id="KW-0489">Methyltransferase</keyword>
<proteinExistence type="inferred from homology"/>
<dbReference type="InterPro" id="IPR029026">
    <property type="entry name" value="tRNA_m1G_MTases_N"/>
</dbReference>
<dbReference type="InterPro" id="IPR029028">
    <property type="entry name" value="Alpha/beta_knot_MTases"/>
</dbReference>